<keyword evidence="3" id="KW-1185">Reference proteome</keyword>
<proteinExistence type="predicted"/>
<accession>A0A0S4KV51</accession>
<feature type="transmembrane region" description="Helical" evidence="1">
    <location>
        <begin position="310"/>
        <end position="341"/>
    </location>
</feature>
<feature type="transmembrane region" description="Helical" evidence="1">
    <location>
        <begin position="232"/>
        <end position="253"/>
    </location>
</feature>
<dbReference type="KEGG" id="nio:NITINOP_3301"/>
<evidence type="ECO:0000256" key="1">
    <source>
        <dbReference type="SAM" id="Phobius"/>
    </source>
</evidence>
<feature type="transmembrane region" description="Helical" evidence="1">
    <location>
        <begin position="161"/>
        <end position="182"/>
    </location>
</feature>
<feature type="transmembrane region" description="Helical" evidence="1">
    <location>
        <begin position="101"/>
        <end position="122"/>
    </location>
</feature>
<dbReference type="OrthoDB" id="9780239at2"/>
<name>A0A0S4KV51_9BACT</name>
<feature type="transmembrane region" description="Helical" evidence="1">
    <location>
        <begin position="273"/>
        <end position="298"/>
    </location>
</feature>
<reference evidence="3" key="1">
    <citation type="submission" date="2015-09" db="EMBL/GenBank/DDBJ databases">
        <authorList>
            <person name="Daims H."/>
        </authorList>
    </citation>
    <scope>NUCLEOTIDE SEQUENCE [LARGE SCALE GENOMIC DNA]</scope>
</reference>
<gene>
    <name evidence="2" type="ORF">NITINOP_3301</name>
</gene>
<evidence type="ECO:0000313" key="2">
    <source>
        <dbReference type="EMBL" id="CUQ68273.1"/>
    </source>
</evidence>
<protein>
    <submittedName>
        <fullName evidence="2">Uncharacterized protein</fullName>
    </submittedName>
</protein>
<keyword evidence="1" id="KW-0812">Transmembrane</keyword>
<organism evidence="2 3">
    <name type="scientific">Candidatus Nitrospira inopinata</name>
    <dbReference type="NCBI Taxonomy" id="1715989"/>
    <lineage>
        <taxon>Bacteria</taxon>
        <taxon>Pseudomonadati</taxon>
        <taxon>Nitrospirota</taxon>
        <taxon>Nitrospiria</taxon>
        <taxon>Nitrospirales</taxon>
        <taxon>Nitrospiraceae</taxon>
        <taxon>Nitrospira</taxon>
    </lineage>
</organism>
<feature type="transmembrane region" description="Helical" evidence="1">
    <location>
        <begin position="63"/>
        <end position="89"/>
    </location>
</feature>
<dbReference type="STRING" id="1715989.NITINOP_3301"/>
<feature type="transmembrane region" description="Helical" evidence="1">
    <location>
        <begin position="21"/>
        <end position="43"/>
    </location>
</feature>
<evidence type="ECO:0000313" key="3">
    <source>
        <dbReference type="Proteomes" id="UP000066284"/>
    </source>
</evidence>
<dbReference type="EMBL" id="LN885086">
    <property type="protein sequence ID" value="CUQ68273.1"/>
    <property type="molecule type" value="Genomic_DNA"/>
</dbReference>
<feature type="transmembrane region" description="Helical" evidence="1">
    <location>
        <begin position="128"/>
        <end position="149"/>
    </location>
</feature>
<keyword evidence="1" id="KW-0472">Membrane</keyword>
<dbReference type="Proteomes" id="UP000066284">
    <property type="component" value="Chromosome 1"/>
</dbReference>
<keyword evidence="1" id="KW-1133">Transmembrane helix</keyword>
<dbReference type="RefSeq" id="WP_062487461.1">
    <property type="nucleotide sequence ID" value="NZ_LN885086.1"/>
</dbReference>
<feature type="transmembrane region" description="Helical" evidence="1">
    <location>
        <begin position="202"/>
        <end position="220"/>
    </location>
</feature>
<sequence>MKASILLGNRPPGKIGDFGPLFEYAVKLTLLASFLELVLYRLASRLGMHLSKMAAEHSWITPTFTTLTAVGAWLLNIVAVLLFLSLVVIMTQRGMGSDAGWPAKSAMASTVLLLALTVAFLFVQPGMLGAVIYNGVALMTLAFLTVEYWASHPERIKRLLVTVYVLGIGGWLYYQIVSTAYSLAGTLDAPPLVYELHRAGEALMVLASMLVYAAYGRGLSLRVKNRRQRSRAMWFWAVSGAVFLLLIFFDYLLERYDPALASAARQASQGIGWIFQFGMGYTFYLPFALYLVGFLCWGYSVVKLLLMGRLAGYGIGLMFIAGYALMFSNLTLMVILGMMLLTTDRARQAVAGSQTATEAALLGSSDPLVAKEA</sequence>
<dbReference type="AlphaFoldDB" id="A0A0S4KV51"/>